<comment type="pathway">
    <text evidence="3 10">Carbohydrate metabolism; galactose metabolism.</text>
</comment>
<reference evidence="12 13" key="1">
    <citation type="journal article" date="2010" name="ISME J.">
        <title>Fine-scale evolution: genomic, phenotypic and ecological differentiation in two coexisting Salinibacter ruber strains.</title>
        <authorList>
            <person name="Pena A."/>
            <person name="Teeling H."/>
            <person name="Huerta-Cepas J."/>
            <person name="Santos F."/>
            <person name="Yarza P."/>
            <person name="Brito-Echeverria J."/>
            <person name="Lucio M."/>
            <person name="Schmitt-Kopplin P."/>
            <person name="Meseguer I."/>
            <person name="Schenowitz C."/>
            <person name="Dossat C."/>
            <person name="Barbe V."/>
            <person name="Dopazo J."/>
            <person name="Rossello-Mora R."/>
            <person name="Schuler M."/>
            <person name="Glockner F.O."/>
            <person name="Amann R."/>
            <person name="Gabaldon T."/>
            <person name="Anton J."/>
        </authorList>
    </citation>
    <scope>NUCLEOTIDE SEQUENCE [LARGE SCALE GENOMIC DNA]</scope>
    <source>
        <strain evidence="12 13">M8</strain>
    </source>
</reference>
<dbReference type="EMBL" id="FP565814">
    <property type="protein sequence ID" value="CBH24905.1"/>
    <property type="molecule type" value="Genomic_DNA"/>
</dbReference>
<feature type="domain" description="NAD-dependent epimerase/dehydratase" evidence="11">
    <location>
        <begin position="12"/>
        <end position="258"/>
    </location>
</feature>
<evidence type="ECO:0000256" key="1">
    <source>
        <dbReference type="ARBA" id="ARBA00000083"/>
    </source>
</evidence>
<dbReference type="Gene3D" id="3.90.25.10">
    <property type="entry name" value="UDP-galactose 4-epimerase, domain 1"/>
    <property type="match status" value="1"/>
</dbReference>
<dbReference type="Pfam" id="PF01370">
    <property type="entry name" value="Epimerase"/>
    <property type="match status" value="1"/>
</dbReference>
<proteinExistence type="inferred from homology"/>
<sequence>MNHTTEPTFMRVLVTGGAGYIGSTVARQLVETGNDVIVLDNLSQGHRAAVPDDAAFVHGDLNDRGLIDRTLAEHRPEAIMHFASHTLVGESMEEPFLYLDENVRCGMNLMKSAVEHDVDRFILSSTANLFGTPERIPIDEDVTVDPGSPYGESKFILERTLHWLDETEDLSYAALRYFNAAGAAGPNQGEDHAPETHLIPIVLEVALGQRDKIVIFGDDYDTPDGTCVRDYVHVLDLAQAHVLALNALDNGSRVYNLGNGKGYSVREVIKTARRVTGHEIPVEEGAPRPGDPPVLIASSDKIREELGWAPEHSALDDIIGSAWEWHRRHPNGYDGLQ</sequence>
<reference evidence="13" key="2">
    <citation type="submission" date="2010-04" db="EMBL/GenBank/DDBJ databases">
        <title>Genome sequence of Salinibacter ruber M8.</title>
        <authorList>
            <consortium name="Genoscope"/>
        </authorList>
    </citation>
    <scope>NUCLEOTIDE SEQUENCE [LARGE SCALE GENOMIC DNA]</scope>
    <source>
        <strain evidence="13">M8</strain>
    </source>
</reference>
<dbReference type="InterPro" id="IPR005886">
    <property type="entry name" value="UDP_G4E"/>
</dbReference>
<dbReference type="HOGENOM" id="CLU_007383_1_10_10"/>
<dbReference type="NCBIfam" id="TIGR01179">
    <property type="entry name" value="galE"/>
    <property type="match status" value="1"/>
</dbReference>
<evidence type="ECO:0000256" key="7">
    <source>
        <dbReference type="ARBA" id="ARBA00023027"/>
    </source>
</evidence>
<gene>
    <name evidence="12" type="primary">galE</name>
    <name evidence="12" type="ordered locus">SRM_01984</name>
</gene>
<evidence type="ECO:0000256" key="6">
    <source>
        <dbReference type="ARBA" id="ARBA00018569"/>
    </source>
</evidence>
<dbReference type="GO" id="GO:0033499">
    <property type="term" value="P:galactose catabolic process via UDP-galactose, Leloir pathway"/>
    <property type="evidence" value="ECO:0007669"/>
    <property type="project" value="TreeGrafter"/>
</dbReference>
<evidence type="ECO:0000256" key="10">
    <source>
        <dbReference type="RuleBase" id="RU366046"/>
    </source>
</evidence>
<name>D5HA50_SALRM</name>
<evidence type="ECO:0000256" key="5">
    <source>
        <dbReference type="ARBA" id="ARBA00013189"/>
    </source>
</evidence>
<comment type="cofactor">
    <cofactor evidence="2 10">
        <name>NAD(+)</name>
        <dbReference type="ChEBI" id="CHEBI:57540"/>
    </cofactor>
</comment>
<dbReference type="InterPro" id="IPR036291">
    <property type="entry name" value="NAD(P)-bd_dom_sf"/>
</dbReference>
<dbReference type="KEGG" id="srm:SRM_01984"/>
<evidence type="ECO:0000256" key="8">
    <source>
        <dbReference type="ARBA" id="ARBA00023235"/>
    </source>
</evidence>
<comment type="subunit">
    <text evidence="10">Homodimer.</text>
</comment>
<dbReference type="GO" id="GO:0003978">
    <property type="term" value="F:UDP-glucose 4-epimerase activity"/>
    <property type="evidence" value="ECO:0007669"/>
    <property type="project" value="UniProtKB-UniRule"/>
</dbReference>
<dbReference type="CDD" id="cd05247">
    <property type="entry name" value="UDP_G4E_1_SDR_e"/>
    <property type="match status" value="1"/>
</dbReference>
<evidence type="ECO:0000256" key="2">
    <source>
        <dbReference type="ARBA" id="ARBA00001911"/>
    </source>
</evidence>
<dbReference type="InterPro" id="IPR001509">
    <property type="entry name" value="Epimerase_deHydtase"/>
</dbReference>
<dbReference type="Gene3D" id="3.40.50.720">
    <property type="entry name" value="NAD(P)-binding Rossmann-like Domain"/>
    <property type="match status" value="1"/>
</dbReference>
<evidence type="ECO:0000313" key="13">
    <source>
        <dbReference type="Proteomes" id="UP000000933"/>
    </source>
</evidence>
<dbReference type="PANTHER" id="PTHR43725">
    <property type="entry name" value="UDP-GLUCOSE 4-EPIMERASE"/>
    <property type="match status" value="1"/>
</dbReference>
<evidence type="ECO:0000256" key="3">
    <source>
        <dbReference type="ARBA" id="ARBA00004947"/>
    </source>
</evidence>
<accession>D5HA50</accession>
<dbReference type="Proteomes" id="UP000000933">
    <property type="component" value="Chromosome"/>
</dbReference>
<dbReference type="AlphaFoldDB" id="D5HA50"/>
<evidence type="ECO:0000256" key="4">
    <source>
        <dbReference type="ARBA" id="ARBA00007637"/>
    </source>
</evidence>
<keyword evidence="7 10" id="KW-0520">NAD</keyword>
<organism evidence="12 13">
    <name type="scientific">Salinibacter ruber (strain M8)</name>
    <dbReference type="NCBI Taxonomy" id="761659"/>
    <lineage>
        <taxon>Bacteria</taxon>
        <taxon>Pseudomonadati</taxon>
        <taxon>Rhodothermota</taxon>
        <taxon>Rhodothermia</taxon>
        <taxon>Rhodothermales</taxon>
        <taxon>Salinibacteraceae</taxon>
        <taxon>Salinibacter</taxon>
    </lineage>
</organism>
<dbReference type="UniPathway" id="UPA00214"/>
<dbReference type="SUPFAM" id="SSF51735">
    <property type="entry name" value="NAD(P)-binding Rossmann-fold domains"/>
    <property type="match status" value="1"/>
</dbReference>
<comment type="similarity">
    <text evidence="4 10">Belongs to the NAD(P)-dependent epimerase/dehydratase family.</text>
</comment>
<protein>
    <recommendedName>
        <fullName evidence="6 10">UDP-glucose 4-epimerase</fullName>
        <ecNumber evidence="5 10">5.1.3.2</ecNumber>
    </recommendedName>
</protein>
<keyword evidence="8 10" id="KW-0413">Isomerase</keyword>
<evidence type="ECO:0000313" key="12">
    <source>
        <dbReference type="EMBL" id="CBH24905.1"/>
    </source>
</evidence>
<dbReference type="PANTHER" id="PTHR43725:SF53">
    <property type="entry name" value="UDP-ARABINOSE 4-EPIMERASE 1"/>
    <property type="match status" value="1"/>
</dbReference>
<dbReference type="EC" id="5.1.3.2" evidence="5 10"/>
<comment type="catalytic activity">
    <reaction evidence="1 10">
        <text>UDP-alpha-D-glucose = UDP-alpha-D-galactose</text>
        <dbReference type="Rhea" id="RHEA:22168"/>
        <dbReference type="ChEBI" id="CHEBI:58885"/>
        <dbReference type="ChEBI" id="CHEBI:66914"/>
        <dbReference type="EC" id="5.1.3.2"/>
    </reaction>
</comment>
<dbReference type="PATRIC" id="fig|761659.10.peg.2156"/>
<keyword evidence="9 10" id="KW-0119">Carbohydrate metabolism</keyword>
<evidence type="ECO:0000256" key="9">
    <source>
        <dbReference type="ARBA" id="ARBA00023277"/>
    </source>
</evidence>
<evidence type="ECO:0000259" key="11">
    <source>
        <dbReference type="Pfam" id="PF01370"/>
    </source>
</evidence>